<accession>A0A2P4PRT6</accession>
<sequence length="122" mass="14288">MSCSKILLGDLPELTSDILEYLRDDIPTLRSCILLWKDPFSMKYPKNFRFIDIYLQRLNEQDKAKLSEYGVNKNLFLSNSLFNYSMFIKNLNTQTICFSIVNWIKINKVITCSAGFIFLLLI</sequence>
<evidence type="ECO:0000313" key="1">
    <source>
        <dbReference type="EMBL" id="POG68070.1"/>
    </source>
</evidence>
<reference evidence="1 2" key="1">
    <citation type="journal article" date="2013" name="Proc. Natl. Acad. Sci. U.S.A.">
        <title>Genome of an arbuscular mycorrhizal fungus provides insight into the oldest plant symbiosis.</title>
        <authorList>
            <person name="Tisserant E."/>
            <person name="Malbreil M."/>
            <person name="Kuo A."/>
            <person name="Kohler A."/>
            <person name="Symeonidi A."/>
            <person name="Balestrini R."/>
            <person name="Charron P."/>
            <person name="Duensing N."/>
            <person name="Frei Dit Frey N."/>
            <person name="Gianinazzi-Pearson V."/>
            <person name="Gilbert L.B."/>
            <person name="Handa Y."/>
            <person name="Herr J.R."/>
            <person name="Hijri M."/>
            <person name="Koul R."/>
            <person name="Kawaguchi M."/>
            <person name="Krajinski F."/>
            <person name="Lammers P.J."/>
            <person name="Masclaux F.G."/>
            <person name="Murat C."/>
            <person name="Morin E."/>
            <person name="Ndikumana S."/>
            <person name="Pagni M."/>
            <person name="Petitpierre D."/>
            <person name="Requena N."/>
            <person name="Rosikiewicz P."/>
            <person name="Riley R."/>
            <person name="Saito K."/>
            <person name="San Clemente H."/>
            <person name="Shapiro H."/>
            <person name="van Tuinen D."/>
            <person name="Becard G."/>
            <person name="Bonfante P."/>
            <person name="Paszkowski U."/>
            <person name="Shachar-Hill Y.Y."/>
            <person name="Tuskan G.A."/>
            <person name="Young P.W."/>
            <person name="Sanders I.R."/>
            <person name="Henrissat B."/>
            <person name="Rensing S.A."/>
            <person name="Grigoriev I.V."/>
            <person name="Corradi N."/>
            <person name="Roux C."/>
            <person name="Martin F."/>
        </authorList>
    </citation>
    <scope>NUCLEOTIDE SEQUENCE [LARGE SCALE GENOMIC DNA]</scope>
    <source>
        <strain evidence="1 2">DAOM 197198</strain>
    </source>
</reference>
<feature type="non-terminal residue" evidence="1">
    <location>
        <position position="122"/>
    </location>
</feature>
<reference evidence="1 2" key="2">
    <citation type="journal article" date="2018" name="New Phytol.">
        <title>High intraspecific genome diversity in the model arbuscular mycorrhizal symbiont Rhizophagus irregularis.</title>
        <authorList>
            <person name="Chen E.C.H."/>
            <person name="Morin E."/>
            <person name="Beaudet D."/>
            <person name="Noel J."/>
            <person name="Yildirir G."/>
            <person name="Ndikumana S."/>
            <person name="Charron P."/>
            <person name="St-Onge C."/>
            <person name="Giorgi J."/>
            <person name="Kruger M."/>
            <person name="Marton T."/>
            <person name="Ropars J."/>
            <person name="Grigoriev I.V."/>
            <person name="Hainaut M."/>
            <person name="Henrissat B."/>
            <person name="Roux C."/>
            <person name="Martin F."/>
            <person name="Corradi N."/>
        </authorList>
    </citation>
    <scope>NUCLEOTIDE SEQUENCE [LARGE SCALE GENOMIC DNA]</scope>
    <source>
        <strain evidence="1 2">DAOM 197198</strain>
    </source>
</reference>
<keyword evidence="2" id="KW-1185">Reference proteome</keyword>
<dbReference type="Proteomes" id="UP000018888">
    <property type="component" value="Unassembled WGS sequence"/>
</dbReference>
<dbReference type="AlphaFoldDB" id="A0A2P4PRT6"/>
<protein>
    <recommendedName>
        <fullName evidence="3">F-box domain-containing protein</fullName>
    </recommendedName>
</protein>
<gene>
    <name evidence="1" type="ORF">GLOIN_2v1878590</name>
</gene>
<comment type="caution">
    <text evidence="1">The sequence shown here is derived from an EMBL/GenBank/DDBJ whole genome shotgun (WGS) entry which is preliminary data.</text>
</comment>
<dbReference type="EMBL" id="AUPC02000159">
    <property type="protein sequence ID" value="POG68070.1"/>
    <property type="molecule type" value="Genomic_DNA"/>
</dbReference>
<evidence type="ECO:0008006" key="3">
    <source>
        <dbReference type="Google" id="ProtNLM"/>
    </source>
</evidence>
<organism evidence="1 2">
    <name type="scientific">Rhizophagus irregularis (strain DAOM 181602 / DAOM 197198 / MUCL 43194)</name>
    <name type="common">Arbuscular mycorrhizal fungus</name>
    <name type="synonym">Glomus intraradices</name>
    <dbReference type="NCBI Taxonomy" id="747089"/>
    <lineage>
        <taxon>Eukaryota</taxon>
        <taxon>Fungi</taxon>
        <taxon>Fungi incertae sedis</taxon>
        <taxon>Mucoromycota</taxon>
        <taxon>Glomeromycotina</taxon>
        <taxon>Glomeromycetes</taxon>
        <taxon>Glomerales</taxon>
        <taxon>Glomeraceae</taxon>
        <taxon>Rhizophagus</taxon>
    </lineage>
</organism>
<proteinExistence type="predicted"/>
<name>A0A2P4PRT6_RHIID</name>
<evidence type="ECO:0000313" key="2">
    <source>
        <dbReference type="Proteomes" id="UP000018888"/>
    </source>
</evidence>